<dbReference type="Proteomes" id="UP001631957">
    <property type="component" value="Unassembled WGS sequence"/>
</dbReference>
<reference evidence="1 2" key="1">
    <citation type="submission" date="2024-12" db="EMBL/GenBank/DDBJ databases">
        <title>Forecasting of Potato common scab and diversities of Pathogenic streptomyces spp. in china.</title>
        <authorList>
            <person name="Handique U."/>
            <person name="Wu J."/>
        </authorList>
    </citation>
    <scope>NUCLEOTIDE SEQUENCE [LARGE SCALE GENOMIC DNA]</scope>
    <source>
        <strain evidence="1 2">ZRIMU1530</strain>
    </source>
</reference>
<accession>A0ABW9IA13</accession>
<comment type="caution">
    <text evidence="1">The sequence shown here is derived from an EMBL/GenBank/DDBJ whole genome shotgun (WGS) entry which is preliminary data.</text>
</comment>
<gene>
    <name evidence="1" type="ORF">ACKI18_47875</name>
</gene>
<evidence type="ECO:0000313" key="2">
    <source>
        <dbReference type="Proteomes" id="UP001631957"/>
    </source>
</evidence>
<name>A0ABW9IA13_9ACTN</name>
<keyword evidence="2" id="KW-1185">Reference proteome</keyword>
<dbReference type="EMBL" id="JBJVNI010000314">
    <property type="protein sequence ID" value="MFM9616242.1"/>
    <property type="molecule type" value="Genomic_DNA"/>
</dbReference>
<protein>
    <submittedName>
        <fullName evidence="1">Uncharacterized protein</fullName>
    </submittedName>
</protein>
<sequence>QRLFVCVSDNKTLVNLGRELLTRYEEKGIGEVLSANEPFVQTGRVKLENFKAAYSQRLEAVEVKPVGAAGNAKAP</sequence>
<evidence type="ECO:0000313" key="1">
    <source>
        <dbReference type="EMBL" id="MFM9616242.1"/>
    </source>
</evidence>
<proteinExistence type="predicted"/>
<feature type="non-terminal residue" evidence="1">
    <location>
        <position position="1"/>
    </location>
</feature>
<organism evidence="1 2">
    <name type="scientific">Streptomyces niveiscabiei</name>
    <dbReference type="NCBI Taxonomy" id="164115"/>
    <lineage>
        <taxon>Bacteria</taxon>
        <taxon>Bacillati</taxon>
        <taxon>Actinomycetota</taxon>
        <taxon>Actinomycetes</taxon>
        <taxon>Kitasatosporales</taxon>
        <taxon>Streptomycetaceae</taxon>
        <taxon>Streptomyces</taxon>
    </lineage>
</organism>
<dbReference type="RefSeq" id="WP_409135004.1">
    <property type="nucleotide sequence ID" value="NZ_JBJVNI010000314.1"/>
</dbReference>